<evidence type="ECO:0000313" key="2">
    <source>
        <dbReference type="EMBL" id="SDE29000.1"/>
    </source>
</evidence>
<feature type="chain" id="PRO_5011500625" description="MspA protein" evidence="1">
    <location>
        <begin position="35"/>
        <end position="48"/>
    </location>
</feature>
<evidence type="ECO:0008006" key="4">
    <source>
        <dbReference type="Google" id="ProtNLM"/>
    </source>
</evidence>
<evidence type="ECO:0000313" key="3">
    <source>
        <dbReference type="Proteomes" id="UP000199417"/>
    </source>
</evidence>
<feature type="non-terminal residue" evidence="2">
    <location>
        <position position="48"/>
    </location>
</feature>
<gene>
    <name evidence="2" type="ORF">SAMN05444580_113131</name>
</gene>
<organism evidence="2 3">
    <name type="scientific">Rhodococcus tukisamuensis</name>
    <dbReference type="NCBI Taxonomy" id="168276"/>
    <lineage>
        <taxon>Bacteria</taxon>
        <taxon>Bacillati</taxon>
        <taxon>Actinomycetota</taxon>
        <taxon>Actinomycetes</taxon>
        <taxon>Mycobacteriales</taxon>
        <taxon>Nocardiaceae</taxon>
        <taxon>Rhodococcus</taxon>
    </lineage>
</organism>
<evidence type="ECO:0000256" key="1">
    <source>
        <dbReference type="SAM" id="SignalP"/>
    </source>
</evidence>
<dbReference type="EMBL" id="FNAB01000013">
    <property type="protein sequence ID" value="SDE29000.1"/>
    <property type="molecule type" value="Genomic_DNA"/>
</dbReference>
<dbReference type="AlphaFoldDB" id="A0A1G7BQQ4"/>
<keyword evidence="1" id="KW-0732">Signal</keyword>
<protein>
    <recommendedName>
        <fullName evidence="4">MspA protein</fullName>
    </recommendedName>
</protein>
<feature type="signal peptide" evidence="1">
    <location>
        <begin position="1"/>
        <end position="34"/>
    </location>
</feature>
<proteinExistence type="predicted"/>
<dbReference type="Proteomes" id="UP000199417">
    <property type="component" value="Unassembled WGS sequence"/>
</dbReference>
<keyword evidence="3" id="KW-1185">Reference proteome</keyword>
<accession>A0A1G7BQQ4</accession>
<name>A0A1G7BQQ4_9NOCA</name>
<reference evidence="2 3" key="1">
    <citation type="submission" date="2016-10" db="EMBL/GenBank/DDBJ databases">
        <authorList>
            <person name="de Groot N.N."/>
        </authorList>
    </citation>
    <scope>NUCLEOTIDE SEQUENCE [LARGE SCALE GENOMIC DNA]</scope>
    <source>
        <strain evidence="2 3">JCM 11308</strain>
    </source>
</reference>
<sequence length="48" mass="4644">MNSNNSTALRGTRVAGLGAAAALTIGLLSTSVAAADTFVPLPDGSKNA</sequence>